<sequence>MRKYIYYIFTIICLYTSSLQAQNYRSNEKLLAEKESKLNELQEHFSIDSLTLNSMIYGLNRQIKTIEQERDSVQDYLASIVPSNHVFGTIKKDISINNREEEKDYFFNQGDTVQLINHSKHTYTLLASNDQALTINTKYIKPLEGKKKTTSLIAQYQIRMEDYQKIIDENPSAEWYEFDIKRVQKERDNYQLEYDQLVKEISILKEEINLLKTEISKKTTS</sequence>
<evidence type="ECO:0000313" key="3">
    <source>
        <dbReference type="Proteomes" id="UP000585050"/>
    </source>
</evidence>
<feature type="coiled-coil region" evidence="1">
    <location>
        <begin position="180"/>
        <end position="214"/>
    </location>
</feature>
<reference evidence="2 3" key="1">
    <citation type="submission" date="2020-04" db="EMBL/GenBank/DDBJ databases">
        <title>Flammeovirga sp. SR4, a novel species isolated from seawater.</title>
        <authorList>
            <person name="Wang X."/>
        </authorList>
    </citation>
    <scope>NUCLEOTIDE SEQUENCE [LARGE SCALE GENOMIC DNA]</scope>
    <source>
        <strain evidence="2 3">SR4</strain>
    </source>
</reference>
<organism evidence="2 3">
    <name type="scientific">Flammeovirga agarivorans</name>
    <dbReference type="NCBI Taxonomy" id="2726742"/>
    <lineage>
        <taxon>Bacteria</taxon>
        <taxon>Pseudomonadati</taxon>
        <taxon>Bacteroidota</taxon>
        <taxon>Cytophagia</taxon>
        <taxon>Cytophagales</taxon>
        <taxon>Flammeovirgaceae</taxon>
        <taxon>Flammeovirga</taxon>
    </lineage>
</organism>
<dbReference type="AlphaFoldDB" id="A0A7X8SJL9"/>
<evidence type="ECO:0000256" key="1">
    <source>
        <dbReference type="SAM" id="Coils"/>
    </source>
</evidence>
<comment type="caution">
    <text evidence="2">The sequence shown here is derived from an EMBL/GenBank/DDBJ whole genome shotgun (WGS) entry which is preliminary data.</text>
</comment>
<name>A0A7X8SJL9_9BACT</name>
<gene>
    <name evidence="2" type="ORF">HGP29_08925</name>
</gene>
<dbReference type="Proteomes" id="UP000585050">
    <property type="component" value="Unassembled WGS sequence"/>
</dbReference>
<keyword evidence="1" id="KW-0175">Coiled coil</keyword>
<dbReference type="EMBL" id="JABAIL010000002">
    <property type="protein sequence ID" value="NLR91328.1"/>
    <property type="molecule type" value="Genomic_DNA"/>
</dbReference>
<evidence type="ECO:0000313" key="2">
    <source>
        <dbReference type="EMBL" id="NLR91328.1"/>
    </source>
</evidence>
<dbReference type="RefSeq" id="WP_168882020.1">
    <property type="nucleotide sequence ID" value="NZ_JABAIL010000002.1"/>
</dbReference>
<accession>A0A7X8SJL9</accession>
<protein>
    <submittedName>
        <fullName evidence="2">Uncharacterized protein</fullName>
    </submittedName>
</protein>
<proteinExistence type="predicted"/>
<keyword evidence="3" id="KW-1185">Reference proteome</keyword>